<gene>
    <name evidence="5" type="ORF">SAMN02745941_03735</name>
</gene>
<proteinExistence type="inferred from homology"/>
<evidence type="ECO:0000313" key="6">
    <source>
        <dbReference type="Proteomes" id="UP000184241"/>
    </source>
</evidence>
<dbReference type="SUPFAM" id="SSF48208">
    <property type="entry name" value="Six-hairpin glycosidases"/>
    <property type="match status" value="1"/>
</dbReference>
<accession>A0A1M6AQX2</accession>
<dbReference type="GO" id="GO:0004553">
    <property type="term" value="F:hydrolase activity, hydrolyzing O-glycosyl compounds"/>
    <property type="evidence" value="ECO:0007669"/>
    <property type="project" value="InterPro"/>
</dbReference>
<name>A0A1M6AQX2_9CLOT</name>
<evidence type="ECO:0000256" key="4">
    <source>
        <dbReference type="SAM" id="Phobius"/>
    </source>
</evidence>
<dbReference type="RefSeq" id="WP_073022009.1">
    <property type="nucleotide sequence ID" value="NZ_FQXU01000013.1"/>
</dbReference>
<dbReference type="Proteomes" id="UP000184241">
    <property type="component" value="Unassembled WGS sequence"/>
</dbReference>
<organism evidence="5 6">
    <name type="scientific">Clostridium intestinale DSM 6191</name>
    <dbReference type="NCBI Taxonomy" id="1121320"/>
    <lineage>
        <taxon>Bacteria</taxon>
        <taxon>Bacillati</taxon>
        <taxon>Bacillota</taxon>
        <taxon>Clostridia</taxon>
        <taxon>Eubacteriales</taxon>
        <taxon>Clostridiaceae</taxon>
        <taxon>Clostridium</taxon>
    </lineage>
</organism>
<sequence>MKVKVTIAVVLLLNLVLFGIWFIFIKPYTFTINTGISWSEKEKAKEEKDLHDFISNNLSKKDYGIYTTYLEKPNDKETTKGHSVLSESHGLWMLYAVGANDKDAFDESYGIIKDRLLTSKGLVAWRYDDNEISKGSSTIDDLRIIKALIYGSDRWQENKYKHLAASISQHLLKNVEDSGYIFDFNDGSSIGQDVTICYLDLTTMNYLKESNKKWDKIYANSLDLIKNAQITKGLPLFKKSYRPNSGKYSNETETELVYSLIALKYLQSANIDITPELDWLWNEFNKDKKIYIKYSSKGEKLSDIESTSIYSFIGELFENDGRFNEAENIKKRMKEFQIKNSTSPVYGAFGEEKTMDIYSYDNLNALIFLSSNGLDD</sequence>
<evidence type="ECO:0000256" key="2">
    <source>
        <dbReference type="ARBA" id="ARBA00022801"/>
    </source>
</evidence>
<dbReference type="EMBL" id="FQXU01000013">
    <property type="protein sequence ID" value="SHI38831.1"/>
    <property type="molecule type" value="Genomic_DNA"/>
</dbReference>
<dbReference type="InterPro" id="IPR012341">
    <property type="entry name" value="6hp_glycosidase-like_sf"/>
</dbReference>
<feature type="transmembrane region" description="Helical" evidence="4">
    <location>
        <begin position="7"/>
        <end position="24"/>
    </location>
</feature>
<dbReference type="InterPro" id="IPR002037">
    <property type="entry name" value="Glyco_hydro_8"/>
</dbReference>
<evidence type="ECO:0000256" key="1">
    <source>
        <dbReference type="ARBA" id="ARBA00009209"/>
    </source>
</evidence>
<dbReference type="AlphaFoldDB" id="A0A1M6AQX2"/>
<dbReference type="Pfam" id="PF01270">
    <property type="entry name" value="Glyco_hydro_8"/>
    <property type="match status" value="1"/>
</dbReference>
<dbReference type="InterPro" id="IPR008928">
    <property type="entry name" value="6-hairpin_glycosidase_sf"/>
</dbReference>
<dbReference type="GO" id="GO:0005975">
    <property type="term" value="P:carbohydrate metabolic process"/>
    <property type="evidence" value="ECO:0007669"/>
    <property type="project" value="InterPro"/>
</dbReference>
<protein>
    <submittedName>
        <fullName evidence="5">Glycosyl hydrolases family 8</fullName>
    </submittedName>
</protein>
<evidence type="ECO:0000313" key="5">
    <source>
        <dbReference type="EMBL" id="SHI38831.1"/>
    </source>
</evidence>
<evidence type="ECO:0000256" key="3">
    <source>
        <dbReference type="ARBA" id="ARBA00023295"/>
    </source>
</evidence>
<keyword evidence="4" id="KW-1133">Transmembrane helix</keyword>
<keyword evidence="4" id="KW-0812">Transmembrane</keyword>
<dbReference type="Gene3D" id="1.50.10.10">
    <property type="match status" value="1"/>
</dbReference>
<comment type="similarity">
    <text evidence="1">Belongs to the glycosyl hydrolase 8 (cellulase D) family.</text>
</comment>
<keyword evidence="3" id="KW-0326">Glycosidase</keyword>
<reference evidence="5 6" key="1">
    <citation type="submission" date="2016-11" db="EMBL/GenBank/DDBJ databases">
        <authorList>
            <person name="Jaros S."/>
            <person name="Januszkiewicz K."/>
            <person name="Wedrychowicz H."/>
        </authorList>
    </citation>
    <scope>NUCLEOTIDE SEQUENCE [LARGE SCALE GENOMIC DNA]</scope>
    <source>
        <strain evidence="5 6">DSM 6191</strain>
    </source>
</reference>
<keyword evidence="4" id="KW-0472">Membrane</keyword>
<keyword evidence="2 5" id="KW-0378">Hydrolase</keyword>